<dbReference type="WBParaSite" id="PSU_v2.g9622.t1">
    <property type="protein sequence ID" value="PSU_v2.g9622.t1"/>
    <property type="gene ID" value="PSU_v2.g9622"/>
</dbReference>
<dbReference type="Proteomes" id="UP000887577">
    <property type="component" value="Unplaced"/>
</dbReference>
<proteinExistence type="predicted"/>
<evidence type="ECO:0000313" key="2">
    <source>
        <dbReference type="WBParaSite" id="PSU_v2.g9622.t1"/>
    </source>
</evidence>
<keyword evidence="1" id="KW-1185">Reference proteome</keyword>
<sequence>MCANTVSAAYGIIENELFVAAFGMKPNEFESRFHLSSINLITDEIIDYKTDHISVNDFEYNLCNQCCLSSITSLNSENSSEICIIPWSPEPFPRISSTIGNHVDCVQIKLNIDPKTKICNYIGGAGFSICKHSENEQNWNQSNIGILEFGKIVYFRENNLILAGRNASETNLEIFEDSDLQSCLYAGFYRTPFGLKCIAFQNGEYRNQQICGIFNLSINEEKNLAK</sequence>
<protein>
    <submittedName>
        <fullName evidence="2">Uncharacterized protein</fullName>
    </submittedName>
</protein>
<reference evidence="2" key="1">
    <citation type="submission" date="2022-11" db="UniProtKB">
        <authorList>
            <consortium name="WormBaseParasite"/>
        </authorList>
    </citation>
    <scope>IDENTIFICATION</scope>
</reference>
<dbReference type="AlphaFoldDB" id="A0A914ZCH2"/>
<accession>A0A914ZCH2</accession>
<name>A0A914ZCH2_9BILA</name>
<organism evidence="1 2">
    <name type="scientific">Panagrolaimus superbus</name>
    <dbReference type="NCBI Taxonomy" id="310955"/>
    <lineage>
        <taxon>Eukaryota</taxon>
        <taxon>Metazoa</taxon>
        <taxon>Ecdysozoa</taxon>
        <taxon>Nematoda</taxon>
        <taxon>Chromadorea</taxon>
        <taxon>Rhabditida</taxon>
        <taxon>Tylenchina</taxon>
        <taxon>Panagrolaimomorpha</taxon>
        <taxon>Panagrolaimoidea</taxon>
        <taxon>Panagrolaimidae</taxon>
        <taxon>Panagrolaimus</taxon>
    </lineage>
</organism>
<evidence type="ECO:0000313" key="1">
    <source>
        <dbReference type="Proteomes" id="UP000887577"/>
    </source>
</evidence>